<gene>
    <name evidence="7" type="ORF">E3O32_12765</name>
</gene>
<dbReference type="RefSeq" id="WP_134510092.1">
    <property type="nucleotide sequence ID" value="NZ_SOFM01000040.1"/>
</dbReference>
<evidence type="ECO:0000313" key="7">
    <source>
        <dbReference type="EMBL" id="TFC01746.1"/>
    </source>
</evidence>
<feature type="transmembrane region" description="Helical" evidence="6">
    <location>
        <begin position="292"/>
        <end position="309"/>
    </location>
</feature>
<evidence type="ECO:0000256" key="5">
    <source>
        <dbReference type="ARBA" id="ARBA00023136"/>
    </source>
</evidence>
<dbReference type="GO" id="GO:0015112">
    <property type="term" value="F:nitrate transmembrane transporter activity"/>
    <property type="evidence" value="ECO:0007669"/>
    <property type="project" value="InterPro"/>
</dbReference>
<feature type="transmembrane region" description="Helical" evidence="6">
    <location>
        <begin position="127"/>
        <end position="151"/>
    </location>
</feature>
<accession>A0A4R8W557</accession>
<organism evidence="7 8">
    <name type="scientific">Cryobacterium mannosilyticum</name>
    <dbReference type="NCBI Taxonomy" id="1259190"/>
    <lineage>
        <taxon>Bacteria</taxon>
        <taxon>Bacillati</taxon>
        <taxon>Actinomycetota</taxon>
        <taxon>Actinomycetes</taxon>
        <taxon>Micrococcales</taxon>
        <taxon>Microbacteriaceae</taxon>
        <taxon>Cryobacterium</taxon>
    </lineage>
</organism>
<keyword evidence="8" id="KW-1185">Reference proteome</keyword>
<feature type="transmembrane region" description="Helical" evidence="6">
    <location>
        <begin position="411"/>
        <end position="432"/>
    </location>
</feature>
<dbReference type="Pfam" id="PF07690">
    <property type="entry name" value="MFS_1"/>
    <property type="match status" value="1"/>
</dbReference>
<feature type="transmembrane region" description="Helical" evidence="6">
    <location>
        <begin position="103"/>
        <end position="121"/>
    </location>
</feature>
<dbReference type="AlphaFoldDB" id="A0A4R8W557"/>
<sequence>MSAASSALVASKLNPDLSNWDPEHEETWDSRLAWRTLWITTFSLTLSFATWYLVSAIAPRLNDIGYTLAPGQLYWLVAIPGLAGGLLRLVFMFLPPIMGTRALVAMSSALLVLPMLGWTLAARDTTTPYWVLLALAFAAGIGGGTFSGFMASTSYFFPKRLAGTALGLQAGLGNFGIGLMQLILPWVVGFGLLGTAALTPQSSADGDLVWLHNGGLVLIPWALLAVVLAAVFLRRVPVTANFREQMDIFKIKHTWIMTAIYLMSFGAYSGLAAQMGLIILNVYGDFPNAPNPLAFAFIGPIVGALVRAASGPLCDKWGGAIFTFVGGAGMVVGTAVTAFFLNPTSVDQFWGFLAGMITIFFFAGLANAGTFKQMPMIFPKRQAGGAIAWTSAIAAFGPFIVGISLTMISPTAFFIAVTVFSVFCTWLAWHYYARPGAPFPG</sequence>
<dbReference type="EMBL" id="SOFM01000040">
    <property type="protein sequence ID" value="TFC01746.1"/>
    <property type="molecule type" value="Genomic_DNA"/>
</dbReference>
<feature type="transmembrane region" description="Helical" evidence="6">
    <location>
        <begin position="32"/>
        <end position="53"/>
    </location>
</feature>
<dbReference type="Proteomes" id="UP000297643">
    <property type="component" value="Unassembled WGS sequence"/>
</dbReference>
<dbReference type="SUPFAM" id="SSF103473">
    <property type="entry name" value="MFS general substrate transporter"/>
    <property type="match status" value="1"/>
</dbReference>
<feature type="transmembrane region" description="Helical" evidence="6">
    <location>
        <begin position="254"/>
        <end position="280"/>
    </location>
</feature>
<reference evidence="7 8" key="1">
    <citation type="submission" date="2019-03" db="EMBL/GenBank/DDBJ databases">
        <title>Genomics of glacier-inhabiting Cryobacterium strains.</title>
        <authorList>
            <person name="Liu Q."/>
            <person name="Xin Y.-H."/>
        </authorList>
    </citation>
    <scope>NUCLEOTIDE SEQUENCE [LARGE SCALE GENOMIC DNA]</scope>
    <source>
        <strain evidence="7 8">RHLT2-21</strain>
    </source>
</reference>
<feature type="transmembrane region" description="Helical" evidence="6">
    <location>
        <begin position="321"/>
        <end position="343"/>
    </location>
</feature>
<feature type="transmembrane region" description="Helical" evidence="6">
    <location>
        <begin position="73"/>
        <end position="91"/>
    </location>
</feature>
<protein>
    <submittedName>
        <fullName evidence="7">NarK/NasA family nitrate transporter</fullName>
    </submittedName>
</protein>
<comment type="subcellular location">
    <subcellularLocation>
        <location evidence="1">Membrane</location>
        <topology evidence="1">Multi-pass membrane protein</topology>
    </subcellularLocation>
</comment>
<dbReference type="PANTHER" id="PTHR23515">
    <property type="entry name" value="HIGH-AFFINITY NITRATE TRANSPORTER 2.3"/>
    <property type="match status" value="1"/>
</dbReference>
<name>A0A4R8W557_9MICO</name>
<keyword evidence="3 6" id="KW-0812">Transmembrane</keyword>
<dbReference type="Gene3D" id="1.20.1250.20">
    <property type="entry name" value="MFS general substrate transporter like domains"/>
    <property type="match status" value="1"/>
</dbReference>
<feature type="transmembrane region" description="Helical" evidence="6">
    <location>
        <begin position="172"/>
        <end position="198"/>
    </location>
</feature>
<evidence type="ECO:0000256" key="4">
    <source>
        <dbReference type="ARBA" id="ARBA00022989"/>
    </source>
</evidence>
<evidence type="ECO:0000313" key="8">
    <source>
        <dbReference type="Proteomes" id="UP000297643"/>
    </source>
</evidence>
<keyword evidence="4 6" id="KW-1133">Transmembrane helix</keyword>
<dbReference type="InterPro" id="IPR036259">
    <property type="entry name" value="MFS_trans_sf"/>
</dbReference>
<evidence type="ECO:0000256" key="2">
    <source>
        <dbReference type="ARBA" id="ARBA00008432"/>
    </source>
</evidence>
<comment type="caution">
    <text evidence="7">The sequence shown here is derived from an EMBL/GenBank/DDBJ whole genome shotgun (WGS) entry which is preliminary data.</text>
</comment>
<feature type="transmembrane region" description="Helical" evidence="6">
    <location>
        <begin position="383"/>
        <end position="405"/>
    </location>
</feature>
<dbReference type="InterPro" id="IPR044772">
    <property type="entry name" value="NO3_transporter"/>
</dbReference>
<dbReference type="GO" id="GO:0016020">
    <property type="term" value="C:membrane"/>
    <property type="evidence" value="ECO:0007669"/>
    <property type="project" value="UniProtKB-SubCell"/>
</dbReference>
<evidence type="ECO:0000256" key="6">
    <source>
        <dbReference type="SAM" id="Phobius"/>
    </source>
</evidence>
<evidence type="ECO:0000256" key="1">
    <source>
        <dbReference type="ARBA" id="ARBA00004141"/>
    </source>
</evidence>
<feature type="transmembrane region" description="Helical" evidence="6">
    <location>
        <begin position="349"/>
        <end position="371"/>
    </location>
</feature>
<evidence type="ECO:0000256" key="3">
    <source>
        <dbReference type="ARBA" id="ARBA00022692"/>
    </source>
</evidence>
<feature type="transmembrane region" description="Helical" evidence="6">
    <location>
        <begin position="210"/>
        <end position="233"/>
    </location>
</feature>
<comment type="similarity">
    <text evidence="2">Belongs to the major facilitator superfamily. Nitrate/nitrite porter (TC 2.A.1.8) family.</text>
</comment>
<dbReference type="InterPro" id="IPR011701">
    <property type="entry name" value="MFS"/>
</dbReference>
<keyword evidence="5 6" id="KW-0472">Membrane</keyword>
<proteinExistence type="inferred from homology"/>